<accession>A0A5N6G3D4</accession>
<gene>
    <name evidence="1" type="ORF">BDV23DRAFT_71974</name>
</gene>
<reference evidence="1" key="1">
    <citation type="submission" date="2019-04" db="EMBL/GenBank/DDBJ databases">
        <title>Friends and foes A comparative genomics studyof 23 Aspergillus species from section Flavi.</title>
        <authorList>
            <consortium name="DOE Joint Genome Institute"/>
            <person name="Kjaerbolling I."/>
            <person name="Vesth T."/>
            <person name="Frisvad J.C."/>
            <person name="Nybo J.L."/>
            <person name="Theobald S."/>
            <person name="Kildgaard S."/>
            <person name="Isbrandt T."/>
            <person name="Kuo A."/>
            <person name="Sato A."/>
            <person name="Lyhne E.K."/>
            <person name="Kogle M.E."/>
            <person name="Wiebenga A."/>
            <person name="Kun R.S."/>
            <person name="Lubbers R.J."/>
            <person name="Makela M.R."/>
            <person name="Barry K."/>
            <person name="Chovatia M."/>
            <person name="Clum A."/>
            <person name="Daum C."/>
            <person name="Haridas S."/>
            <person name="He G."/>
            <person name="LaButti K."/>
            <person name="Lipzen A."/>
            <person name="Mondo S."/>
            <person name="Riley R."/>
            <person name="Salamov A."/>
            <person name="Simmons B.A."/>
            <person name="Magnuson J.K."/>
            <person name="Henrissat B."/>
            <person name="Mortensen U.H."/>
            <person name="Larsen T.O."/>
            <person name="Devries R.P."/>
            <person name="Grigoriev I.V."/>
            <person name="Machida M."/>
            <person name="Baker S.E."/>
            <person name="Andersen M.R."/>
        </authorList>
    </citation>
    <scope>NUCLEOTIDE SEQUENCE [LARGE SCALE GENOMIC DNA]</scope>
    <source>
        <strain evidence="1">IBT 14317</strain>
    </source>
</reference>
<evidence type="ECO:0000313" key="1">
    <source>
        <dbReference type="EMBL" id="KAE8391392.1"/>
    </source>
</evidence>
<dbReference type="EMBL" id="ML735246">
    <property type="protein sequence ID" value="KAE8391392.1"/>
    <property type="molecule type" value="Genomic_DNA"/>
</dbReference>
<name>A0A5N7CB74_PETAA</name>
<dbReference type="AlphaFoldDB" id="A0A5N7CB74"/>
<sequence>MRPADIFPLTCRSYPVLSFTYIVRSSSADLHTVKPIIAFNPLLPWWLLASSLHITFLSLLFLHYSLDSVLLSWIVPPFFFPQPTPLVDR</sequence>
<dbReference type="Proteomes" id="UP000326877">
    <property type="component" value="Unassembled WGS sequence"/>
</dbReference>
<organism evidence="1">
    <name type="scientific">Petromyces alliaceus</name>
    <name type="common">Aspergillus alliaceus</name>
    <dbReference type="NCBI Taxonomy" id="209559"/>
    <lineage>
        <taxon>Eukaryota</taxon>
        <taxon>Fungi</taxon>
        <taxon>Dikarya</taxon>
        <taxon>Ascomycota</taxon>
        <taxon>Pezizomycotina</taxon>
        <taxon>Eurotiomycetes</taxon>
        <taxon>Eurotiomycetidae</taxon>
        <taxon>Eurotiales</taxon>
        <taxon>Aspergillaceae</taxon>
        <taxon>Aspergillus</taxon>
        <taxon>Aspergillus subgen. Circumdati</taxon>
    </lineage>
</organism>
<protein>
    <submittedName>
        <fullName evidence="1">Uncharacterized protein</fullName>
    </submittedName>
</protein>
<accession>A0A5N7CB74</accession>
<proteinExistence type="predicted"/>